<dbReference type="InterPro" id="IPR017972">
    <property type="entry name" value="Cyt_P450_CS"/>
</dbReference>
<evidence type="ECO:0000313" key="18">
    <source>
        <dbReference type="EMBL" id="GEU89947.1"/>
    </source>
</evidence>
<dbReference type="Pfam" id="PF25597">
    <property type="entry name" value="SH3_retrovirus"/>
    <property type="match status" value="1"/>
</dbReference>
<dbReference type="InterPro" id="IPR054722">
    <property type="entry name" value="PolX-like_BBD"/>
</dbReference>
<dbReference type="Pfam" id="PF07727">
    <property type="entry name" value="RVT_2"/>
    <property type="match status" value="1"/>
</dbReference>
<dbReference type="PROSITE" id="PS00086">
    <property type="entry name" value="CYTOCHROME_P450"/>
    <property type="match status" value="1"/>
</dbReference>
<dbReference type="UniPathway" id="UPA00213"/>
<dbReference type="SUPFAM" id="SSF56672">
    <property type="entry name" value="DNA/RNA polymerases"/>
    <property type="match status" value="1"/>
</dbReference>
<evidence type="ECO:0000256" key="12">
    <source>
        <dbReference type="ARBA" id="ARBA00023136"/>
    </source>
</evidence>
<dbReference type="InterPro" id="IPR043502">
    <property type="entry name" value="DNA/RNA_pol_sf"/>
</dbReference>
<dbReference type="PRINTS" id="PR00463">
    <property type="entry name" value="EP450I"/>
</dbReference>
<dbReference type="InterPro" id="IPR002401">
    <property type="entry name" value="Cyt_P450_E_grp-I"/>
</dbReference>
<feature type="compositionally biased region" description="Basic and acidic residues" evidence="15">
    <location>
        <begin position="987"/>
        <end position="1005"/>
    </location>
</feature>
<comment type="caution">
    <text evidence="18">The sequence shown here is derived from an EMBL/GenBank/DDBJ whole genome shotgun (WGS) entry which is preliminary data.</text>
</comment>
<evidence type="ECO:0000256" key="1">
    <source>
        <dbReference type="ARBA" id="ARBA00001971"/>
    </source>
</evidence>
<keyword evidence="9" id="KW-0560">Oxidoreductase</keyword>
<feature type="region of interest" description="Disordered" evidence="15">
    <location>
        <begin position="737"/>
        <end position="756"/>
    </location>
</feature>
<dbReference type="InterPro" id="IPR001878">
    <property type="entry name" value="Znf_CCHC"/>
</dbReference>
<protein>
    <submittedName>
        <fullName evidence="18">Beta-amyrin 28-oxidase-like</fullName>
    </submittedName>
</protein>
<dbReference type="Gene3D" id="1.10.630.10">
    <property type="entry name" value="Cytochrome P450"/>
    <property type="match status" value="1"/>
</dbReference>
<comment type="subcellular location">
    <subcellularLocation>
        <location evidence="2">Membrane</location>
        <topology evidence="2">Single-pass membrane protein</topology>
    </subcellularLocation>
</comment>
<evidence type="ECO:0000256" key="2">
    <source>
        <dbReference type="ARBA" id="ARBA00004167"/>
    </source>
</evidence>
<dbReference type="GO" id="GO:0016705">
    <property type="term" value="F:oxidoreductase activity, acting on paired donors, with incorporation or reduction of molecular oxygen"/>
    <property type="evidence" value="ECO:0007669"/>
    <property type="project" value="InterPro"/>
</dbReference>
<feature type="compositionally biased region" description="Basic residues" evidence="15">
    <location>
        <begin position="694"/>
        <end position="704"/>
    </location>
</feature>
<dbReference type="GO" id="GO:0003676">
    <property type="term" value="F:nucleic acid binding"/>
    <property type="evidence" value="ECO:0007669"/>
    <property type="project" value="InterPro"/>
</dbReference>
<comment type="similarity">
    <text evidence="3">Belongs to the cytochrome P450 family.</text>
</comment>
<feature type="compositionally biased region" description="Low complexity" evidence="15">
    <location>
        <begin position="707"/>
        <end position="718"/>
    </location>
</feature>
<dbReference type="InterPro" id="IPR036396">
    <property type="entry name" value="Cyt_P450_sf"/>
</dbReference>
<keyword evidence="5 16" id="KW-0812">Transmembrane</keyword>
<reference evidence="18" key="1">
    <citation type="journal article" date="2019" name="Sci. Rep.">
        <title>Draft genome of Tanacetum cinerariifolium, the natural source of mosquito coil.</title>
        <authorList>
            <person name="Yamashiro T."/>
            <person name="Shiraishi A."/>
            <person name="Satake H."/>
            <person name="Nakayama K."/>
        </authorList>
    </citation>
    <scope>NUCLEOTIDE SEQUENCE</scope>
</reference>
<dbReference type="GO" id="GO:0016114">
    <property type="term" value="P:terpenoid biosynthetic process"/>
    <property type="evidence" value="ECO:0007669"/>
    <property type="project" value="UniProtKB-UniPathway"/>
</dbReference>
<feature type="compositionally biased region" description="Basic and acidic residues" evidence="15">
    <location>
        <begin position="438"/>
        <end position="449"/>
    </location>
</feature>
<dbReference type="GO" id="GO:0008270">
    <property type="term" value="F:zinc ion binding"/>
    <property type="evidence" value="ECO:0007669"/>
    <property type="project" value="UniProtKB-KW"/>
</dbReference>
<evidence type="ECO:0000256" key="16">
    <source>
        <dbReference type="SAM" id="Phobius"/>
    </source>
</evidence>
<dbReference type="SMART" id="SM00343">
    <property type="entry name" value="ZnF_C2HC"/>
    <property type="match status" value="2"/>
</dbReference>
<keyword evidence="11" id="KW-0503">Monooxygenase</keyword>
<feature type="transmembrane region" description="Helical" evidence="16">
    <location>
        <begin position="6"/>
        <end position="25"/>
    </location>
</feature>
<keyword evidence="7" id="KW-0064">Aspartyl protease</keyword>
<evidence type="ECO:0000256" key="10">
    <source>
        <dbReference type="ARBA" id="ARBA00023004"/>
    </source>
</evidence>
<dbReference type="CDD" id="cd11043">
    <property type="entry name" value="CYP90-like"/>
    <property type="match status" value="1"/>
</dbReference>
<keyword evidence="14" id="KW-0863">Zinc-finger</keyword>
<dbReference type="PROSITE" id="PS50158">
    <property type="entry name" value="ZF_CCHC"/>
    <property type="match status" value="2"/>
</dbReference>
<dbReference type="GO" id="GO:0005506">
    <property type="term" value="F:iron ion binding"/>
    <property type="evidence" value="ECO:0007669"/>
    <property type="project" value="InterPro"/>
</dbReference>
<evidence type="ECO:0000259" key="17">
    <source>
        <dbReference type="PROSITE" id="PS50158"/>
    </source>
</evidence>
<keyword evidence="7" id="KW-0378">Hydrolase</keyword>
<dbReference type="InterPro" id="IPR013103">
    <property type="entry name" value="RVT_2"/>
</dbReference>
<dbReference type="InterPro" id="IPR001128">
    <property type="entry name" value="Cyt_P450"/>
</dbReference>
<dbReference type="SUPFAM" id="SSF48264">
    <property type="entry name" value="Cytochrome P450"/>
    <property type="match status" value="1"/>
</dbReference>
<dbReference type="SUPFAM" id="SSF57756">
    <property type="entry name" value="Retrovirus zinc finger-like domains"/>
    <property type="match status" value="2"/>
</dbReference>
<evidence type="ECO:0000256" key="6">
    <source>
        <dbReference type="ARBA" id="ARBA00022723"/>
    </source>
</evidence>
<feature type="compositionally biased region" description="Basic and acidic residues" evidence="15">
    <location>
        <begin position="669"/>
        <end position="679"/>
    </location>
</feature>
<evidence type="ECO:0000256" key="15">
    <source>
        <dbReference type="SAM" id="MobiDB-lite"/>
    </source>
</evidence>
<dbReference type="Pfam" id="PF22936">
    <property type="entry name" value="Pol_BBD"/>
    <property type="match status" value="1"/>
</dbReference>
<organism evidence="18">
    <name type="scientific">Tanacetum cinerariifolium</name>
    <name type="common">Dalmatian daisy</name>
    <name type="synonym">Chrysanthemum cinerariifolium</name>
    <dbReference type="NCBI Taxonomy" id="118510"/>
    <lineage>
        <taxon>Eukaryota</taxon>
        <taxon>Viridiplantae</taxon>
        <taxon>Streptophyta</taxon>
        <taxon>Embryophyta</taxon>
        <taxon>Tracheophyta</taxon>
        <taxon>Spermatophyta</taxon>
        <taxon>Magnoliopsida</taxon>
        <taxon>eudicotyledons</taxon>
        <taxon>Gunneridae</taxon>
        <taxon>Pentapetalae</taxon>
        <taxon>asterids</taxon>
        <taxon>campanulids</taxon>
        <taxon>Asterales</taxon>
        <taxon>Asteraceae</taxon>
        <taxon>Asteroideae</taxon>
        <taxon>Anthemideae</taxon>
        <taxon>Anthemidinae</taxon>
        <taxon>Tanacetum</taxon>
    </lineage>
</organism>
<evidence type="ECO:0000256" key="13">
    <source>
        <dbReference type="PIRSR" id="PIRSR602401-1"/>
    </source>
</evidence>
<dbReference type="GO" id="GO:0020037">
    <property type="term" value="F:heme binding"/>
    <property type="evidence" value="ECO:0007669"/>
    <property type="project" value="InterPro"/>
</dbReference>
<comment type="cofactor">
    <cofactor evidence="1 13">
        <name>heme</name>
        <dbReference type="ChEBI" id="CHEBI:30413"/>
    </cofactor>
</comment>
<proteinExistence type="inferred from homology"/>
<feature type="binding site" description="axial binding residue" evidence="13">
    <location>
        <position position="425"/>
    </location>
    <ligand>
        <name>heme</name>
        <dbReference type="ChEBI" id="CHEBI:30413"/>
    </ligand>
    <ligandPart>
        <name>Fe</name>
        <dbReference type="ChEBI" id="CHEBI:18248"/>
    </ligandPart>
</feature>
<feature type="compositionally biased region" description="Basic residues" evidence="15">
    <location>
        <begin position="464"/>
        <end position="474"/>
    </location>
</feature>
<dbReference type="InterPro" id="IPR057670">
    <property type="entry name" value="SH3_retrovirus"/>
</dbReference>
<dbReference type="GO" id="GO:0016125">
    <property type="term" value="P:sterol metabolic process"/>
    <property type="evidence" value="ECO:0007669"/>
    <property type="project" value="TreeGrafter"/>
</dbReference>
<keyword evidence="6 13" id="KW-0479">Metal-binding</keyword>
<feature type="region of interest" description="Disordered" evidence="15">
    <location>
        <begin position="505"/>
        <end position="529"/>
    </location>
</feature>
<evidence type="ECO:0000256" key="4">
    <source>
        <dbReference type="ARBA" id="ARBA00022617"/>
    </source>
</evidence>
<dbReference type="Pfam" id="PF00098">
    <property type="entry name" value="zf-CCHC"/>
    <property type="match status" value="2"/>
</dbReference>
<keyword evidence="7" id="KW-0645">Protease</keyword>
<dbReference type="Pfam" id="PF00067">
    <property type="entry name" value="p450"/>
    <property type="match status" value="1"/>
</dbReference>
<feature type="region of interest" description="Disordered" evidence="15">
    <location>
        <begin position="970"/>
        <end position="1011"/>
    </location>
</feature>
<dbReference type="GO" id="GO:0004497">
    <property type="term" value="F:monooxygenase activity"/>
    <property type="evidence" value="ECO:0007669"/>
    <property type="project" value="UniProtKB-KW"/>
</dbReference>
<evidence type="ECO:0000256" key="14">
    <source>
        <dbReference type="PROSITE-ProRule" id="PRU00047"/>
    </source>
</evidence>
<feature type="domain" description="CCHC-type" evidence="17">
    <location>
        <begin position="493"/>
        <end position="507"/>
    </location>
</feature>
<evidence type="ECO:0000256" key="9">
    <source>
        <dbReference type="ARBA" id="ARBA00023002"/>
    </source>
</evidence>
<feature type="domain" description="CCHC-type" evidence="17">
    <location>
        <begin position="723"/>
        <end position="737"/>
    </location>
</feature>
<dbReference type="FunFam" id="1.10.630.10:FF:000022">
    <property type="entry name" value="Taxadiene 5-alpha hydroxylase"/>
    <property type="match status" value="1"/>
</dbReference>
<feature type="region of interest" description="Disordered" evidence="15">
    <location>
        <begin position="438"/>
        <end position="488"/>
    </location>
</feature>
<keyword evidence="4 13" id="KW-0349">Heme</keyword>
<evidence type="ECO:0000256" key="7">
    <source>
        <dbReference type="ARBA" id="ARBA00022750"/>
    </source>
</evidence>
<dbReference type="PANTHER" id="PTHR24286">
    <property type="entry name" value="CYTOCHROME P450 26"/>
    <property type="match status" value="1"/>
</dbReference>
<dbReference type="GO" id="GO:0004190">
    <property type="term" value="F:aspartic-type endopeptidase activity"/>
    <property type="evidence" value="ECO:0007669"/>
    <property type="project" value="UniProtKB-KW"/>
</dbReference>
<dbReference type="InterPro" id="IPR036875">
    <property type="entry name" value="Znf_CCHC_sf"/>
</dbReference>
<evidence type="ECO:0000256" key="5">
    <source>
        <dbReference type="ARBA" id="ARBA00022692"/>
    </source>
</evidence>
<evidence type="ECO:0000256" key="3">
    <source>
        <dbReference type="ARBA" id="ARBA00010617"/>
    </source>
</evidence>
<dbReference type="GO" id="GO:0016020">
    <property type="term" value="C:membrane"/>
    <property type="evidence" value="ECO:0007669"/>
    <property type="project" value="UniProtKB-SubCell"/>
</dbReference>
<keyword evidence="8 16" id="KW-1133">Transmembrane helix</keyword>
<dbReference type="PANTHER" id="PTHR24286:SF349">
    <property type="entry name" value="CYTOCHROME P450 716A1-RELATED"/>
    <property type="match status" value="1"/>
</dbReference>
<keyword evidence="10 13" id="KW-0408">Iron</keyword>
<evidence type="ECO:0000256" key="8">
    <source>
        <dbReference type="ARBA" id="ARBA00022989"/>
    </source>
</evidence>
<sequence>MDIFYASLVSLFVVVVSFSLHYMFYQSKPVVESRKLPPGHKGWPIIGESIEFLATGWKGKPEKFIFDRMAKFSPQVFRTSLMLEDAAVFCGSAGNKFLFSNENKLVQAWWPASVDKIFPSSNQASNIEAIKMRKMLPTFFKPDALHRYVPIMDMVTQKHFENGWEGNDQIVTYELTKNFTFSLACKIFLSIDEPKQVKYLSGPFESIALGLLSIPIDLPSTPFRRGINAANFIRKELIAIVKQRKIDLADGKASPTQDILSHMLLFMDEDGNMAETDIANKILGLLIGGHDTASSTCAFIVKYLAELPQIYEGVYREQVEIAKSKAPGELLNWEDLSKMKYSWNVACEVLRLAPPLQGAFREAIADFMYYGYSIPKGWKLYWSANSTHKNPKFFPEPQKFDPSRFDGKGPAPYTFVPFGGGPRMCPGKDHLRIEESLRAHESDKGKSKEVGGPYVNMTEDGGKNKHHKQNKGKKWSNENNSCSSSNKKPKLECWKCDKTGHFKRNCRGGNKKNANAGGSGKGSKDQSQDQGQNLVSVWKSFMKYSVLLISEAFYVQVDAIAWWIDYGATTHDMTTNFGKLDKFKGHDFRRLQKKMHFLLTTLKVVYVLITPMTELLEDATVEAIRIRKKWKNDDYICRGHILNGTSDSLFEVNGRGFFNHLRIKESLRAHESDKGKSKEVGGPYVNMTEEGGKNKHHKKTKVKKWSNENNSGSSSNKKSNLECWKCDKIGHFKRNCRGGNKKNANAGGSGKGSKDRFQDQGQNLVPIWNSFMKYFVLLIFEAFYVQTYEPVEDESVLYMGDDHYAPVHGKGSVALEFSSGKTITLFNMLYVPKLRKNLVSGPVLNKYGYKQESFMKLQLLTHHSKMVWLKEKNRALKEMVNSMLLYSRLSEGFWGEAILTACYLLNKGCRAVVRLLDPKRKTLGEKGIDCIFVGYAGHSKAYRFYVIEPNDSVFVNSIIESTDAIFDENHFSSTPRPRDIIPNLNESQRDDHSDDVPSEIPEPRKGKGVQKAKSYSFDFQLYLVEGSRDQKEAIDNEIGPIMENNTWVLSDLPPGCKPLGCKWIFKRNMKVDGTIDKFKARLVIQGFRQKEGIDYFDIYTLVARIITIRLLLALAAIHNLVFYQMDVKTTFLNGDLQKEVYMKQPEGFVMPSNEHKVCKLVKSLYGLKQAPKQWNQKFDEVVLSSGFHLNQLNKCVYSKFDSSGKPVDWLEYSRAIGCLMYVMTSNRPNIAYVVGRLSRFTSNPSKQHWHAITRVFKYLKDSSSTSGWVFLLGGGAISWTSRKQTCITGSTIESEFVALAAAAFDASSENKDVGFEMGWLWSWFTVLWGGCDICCSDSDGNVVVGLLIHIPSESNSRNRNIQLDPD</sequence>
<name>A0A6L2NWE3_TANCI</name>
<evidence type="ECO:0000256" key="11">
    <source>
        <dbReference type="ARBA" id="ARBA00023033"/>
    </source>
</evidence>
<keyword evidence="12 16" id="KW-0472">Membrane</keyword>
<feature type="compositionally biased region" description="Low complexity" evidence="15">
    <location>
        <begin position="477"/>
        <end position="486"/>
    </location>
</feature>
<accession>A0A6L2NWE3</accession>
<gene>
    <name evidence="18" type="ORF">Tci_061925</name>
</gene>
<keyword evidence="14" id="KW-0862">Zinc</keyword>
<feature type="region of interest" description="Disordered" evidence="15">
    <location>
        <begin position="669"/>
        <end position="719"/>
    </location>
</feature>
<dbReference type="EMBL" id="BKCJ010010075">
    <property type="protein sequence ID" value="GEU89947.1"/>
    <property type="molecule type" value="Genomic_DNA"/>
</dbReference>